<feature type="compositionally biased region" description="Polar residues" evidence="4">
    <location>
        <begin position="71"/>
        <end position="81"/>
    </location>
</feature>
<organism evidence="6 7">
    <name type="scientific">Candolleomyces eurysporus</name>
    <dbReference type="NCBI Taxonomy" id="2828524"/>
    <lineage>
        <taxon>Eukaryota</taxon>
        <taxon>Fungi</taxon>
        <taxon>Dikarya</taxon>
        <taxon>Basidiomycota</taxon>
        <taxon>Agaricomycotina</taxon>
        <taxon>Agaricomycetes</taxon>
        <taxon>Agaricomycetidae</taxon>
        <taxon>Agaricales</taxon>
        <taxon>Agaricineae</taxon>
        <taxon>Psathyrellaceae</taxon>
        <taxon>Candolleomyces</taxon>
    </lineage>
</organism>
<keyword evidence="2" id="KW-0963">Cytoplasm</keyword>
<dbReference type="GO" id="GO:0005737">
    <property type="term" value="C:cytoplasm"/>
    <property type="evidence" value="ECO:0007669"/>
    <property type="project" value="UniProtKB-SubCell"/>
</dbReference>
<comment type="caution">
    <text evidence="6">The sequence shown here is derived from an EMBL/GenBank/DDBJ whole genome shotgun (WGS) entry which is preliminary data.</text>
</comment>
<feature type="coiled-coil region" evidence="3">
    <location>
        <begin position="392"/>
        <end position="426"/>
    </location>
</feature>
<feature type="region of interest" description="Disordered" evidence="4">
    <location>
        <begin position="71"/>
        <end position="114"/>
    </location>
</feature>
<keyword evidence="3" id="KW-0175">Coiled coil</keyword>
<name>A0A9W8J4Q8_9AGAR</name>
<feature type="compositionally biased region" description="Polar residues" evidence="4">
    <location>
        <begin position="95"/>
        <end position="114"/>
    </location>
</feature>
<dbReference type="InterPro" id="IPR012943">
    <property type="entry name" value="Cnn_1N"/>
</dbReference>
<proteinExistence type="predicted"/>
<evidence type="ECO:0000256" key="4">
    <source>
        <dbReference type="SAM" id="MobiDB-lite"/>
    </source>
</evidence>
<reference evidence="6" key="1">
    <citation type="submission" date="2022-06" db="EMBL/GenBank/DDBJ databases">
        <title>Genome Sequence of Candolleomyces eurysporus.</title>
        <authorList>
            <person name="Buettner E."/>
        </authorList>
    </citation>
    <scope>NUCLEOTIDE SEQUENCE</scope>
    <source>
        <strain evidence="6">VTCC 930004</strain>
    </source>
</reference>
<accession>A0A9W8J4Q8</accession>
<evidence type="ECO:0000256" key="3">
    <source>
        <dbReference type="SAM" id="Coils"/>
    </source>
</evidence>
<gene>
    <name evidence="6" type="ORF">H1R20_g8936</name>
</gene>
<dbReference type="GO" id="GO:0005815">
    <property type="term" value="C:microtubule organizing center"/>
    <property type="evidence" value="ECO:0007669"/>
    <property type="project" value="InterPro"/>
</dbReference>
<feature type="coiled-coil region" evidence="3">
    <location>
        <begin position="125"/>
        <end position="366"/>
    </location>
</feature>
<protein>
    <recommendedName>
        <fullName evidence="5">Centrosomin N-terminal motif 1 domain-containing protein</fullName>
    </recommendedName>
</protein>
<evidence type="ECO:0000313" key="6">
    <source>
        <dbReference type="EMBL" id="KAJ2928157.1"/>
    </source>
</evidence>
<dbReference type="AlphaFoldDB" id="A0A9W8J4Q8"/>
<keyword evidence="7" id="KW-1185">Reference proteome</keyword>
<evidence type="ECO:0000256" key="1">
    <source>
        <dbReference type="ARBA" id="ARBA00004496"/>
    </source>
</evidence>
<feature type="non-terminal residue" evidence="6">
    <location>
        <position position="471"/>
    </location>
</feature>
<dbReference type="EMBL" id="JANBPK010000938">
    <property type="protein sequence ID" value="KAJ2928157.1"/>
    <property type="molecule type" value="Genomic_DNA"/>
</dbReference>
<dbReference type="Proteomes" id="UP001140091">
    <property type="component" value="Unassembled WGS sequence"/>
</dbReference>
<dbReference type="Pfam" id="PF07989">
    <property type="entry name" value="Cnn_1N"/>
    <property type="match status" value="1"/>
</dbReference>
<dbReference type="Gene3D" id="1.10.287.1490">
    <property type="match status" value="1"/>
</dbReference>
<dbReference type="OrthoDB" id="3059059at2759"/>
<evidence type="ECO:0000313" key="7">
    <source>
        <dbReference type="Proteomes" id="UP001140091"/>
    </source>
</evidence>
<comment type="subcellular location">
    <subcellularLocation>
        <location evidence="1">Cytoplasm</location>
    </subcellularLocation>
</comment>
<feature type="domain" description="Centrosomin N-terminal motif 1" evidence="5">
    <location>
        <begin position="28"/>
        <end position="64"/>
    </location>
</feature>
<evidence type="ECO:0000256" key="2">
    <source>
        <dbReference type="ARBA" id="ARBA00022490"/>
    </source>
</evidence>
<evidence type="ECO:0000259" key="5">
    <source>
        <dbReference type="Pfam" id="PF07989"/>
    </source>
</evidence>
<sequence>MRPSAAPLLQHERLLLVLRVWEAEKIVKLRVHFLEDQLARLARDQTEAALSQNINVEIEVQQCVMDKVIETQQSAQPQSHLSAARAGRGREDDTSISSISSNREAAANRSRSTLHQKLEAVTSENTSLHSKLSEQQGIIERLEDENADLTDSIAGLELEQLHDCYSRKHDEKFNSKAALLEEQEARDELQGELTTSQDDVETKNRELDDLVAEHERIVISVESEWKAELSKVEREWKKEVARAESEWREEVEETRNQMDELRDVLNERDGECKELRLHLTELEDKTEEMHAKFNDTLGQLEDEIADLNSTITSLNNELDEKDDLLAQREAELERTRQEVESLGERCVDLEDEVDRARDDVDRTREEDGLVREAYEREKEEWEVERVRSDAVVAGFREKNATLKSELEDLQDAFSESQQTIQDHLARQVELASHIERLVAELESTQSSLTSTRSEFDSLTREYETQIRTLTL</sequence>